<dbReference type="KEGG" id="cpas:Clopa_4794"/>
<dbReference type="STRING" id="86416.Clopa_4794"/>
<evidence type="ECO:0000256" key="2">
    <source>
        <dbReference type="ARBA" id="ARBA00005236"/>
    </source>
</evidence>
<organism evidence="9 10">
    <name type="scientific">Clostridium pasteurianum BC1</name>
    <dbReference type="NCBI Taxonomy" id="86416"/>
    <lineage>
        <taxon>Bacteria</taxon>
        <taxon>Bacillati</taxon>
        <taxon>Bacillota</taxon>
        <taxon>Clostridia</taxon>
        <taxon>Eubacteriales</taxon>
        <taxon>Clostridiaceae</taxon>
        <taxon>Clostridium</taxon>
    </lineage>
</organism>
<keyword evidence="4 7" id="KW-0812">Transmembrane</keyword>
<gene>
    <name evidence="9" type="ORF">Clopa_4794</name>
</gene>
<name>R4K8I1_CLOPA</name>
<dbReference type="AlphaFoldDB" id="R4K8I1"/>
<comment type="similarity">
    <text evidence="2">Belongs to the ABC-4 integral membrane protein family. LolC/E subfamily.</text>
</comment>
<feature type="domain" description="ABC3 transporter permease C-terminal" evidence="8">
    <location>
        <begin position="707"/>
        <end position="825"/>
    </location>
</feature>
<evidence type="ECO:0000256" key="4">
    <source>
        <dbReference type="ARBA" id="ARBA00022692"/>
    </source>
</evidence>
<dbReference type="RefSeq" id="WP_015617743.1">
    <property type="nucleotide sequence ID" value="NC_021182.1"/>
</dbReference>
<evidence type="ECO:0000256" key="3">
    <source>
        <dbReference type="ARBA" id="ARBA00022475"/>
    </source>
</evidence>
<feature type="transmembrane region" description="Helical" evidence="7">
    <location>
        <begin position="797"/>
        <end position="818"/>
    </location>
</feature>
<accession>R4K8I1</accession>
<dbReference type="Pfam" id="PF02687">
    <property type="entry name" value="FtsX"/>
    <property type="match status" value="2"/>
</dbReference>
<dbReference type="PANTHER" id="PTHR30489">
    <property type="entry name" value="LIPOPROTEIN-RELEASING SYSTEM TRANSMEMBRANE PROTEIN LOLE"/>
    <property type="match status" value="1"/>
</dbReference>
<evidence type="ECO:0000256" key="7">
    <source>
        <dbReference type="SAM" id="Phobius"/>
    </source>
</evidence>
<evidence type="ECO:0000256" key="6">
    <source>
        <dbReference type="ARBA" id="ARBA00023136"/>
    </source>
</evidence>
<dbReference type="GO" id="GO:0098797">
    <property type="term" value="C:plasma membrane protein complex"/>
    <property type="evidence" value="ECO:0007669"/>
    <property type="project" value="TreeGrafter"/>
</dbReference>
<dbReference type="Proteomes" id="UP000013523">
    <property type="component" value="Chromosome"/>
</dbReference>
<reference evidence="9 10" key="1">
    <citation type="submission" date="2012-01" db="EMBL/GenBank/DDBJ databases">
        <title>Complete sequence of chromosome of Clostridium pasteurianum BC1.</title>
        <authorList>
            <consortium name="US DOE Joint Genome Institute"/>
            <person name="Lucas S."/>
            <person name="Han J."/>
            <person name="Lapidus A."/>
            <person name="Cheng J.-F."/>
            <person name="Goodwin L."/>
            <person name="Pitluck S."/>
            <person name="Peters L."/>
            <person name="Mikhailova N."/>
            <person name="Teshima H."/>
            <person name="Detter J.C."/>
            <person name="Han C."/>
            <person name="Tapia R."/>
            <person name="Land M."/>
            <person name="Hauser L."/>
            <person name="Kyrpides N."/>
            <person name="Ivanova N."/>
            <person name="Pagani I."/>
            <person name="Dunn J."/>
            <person name="Taghavi S."/>
            <person name="Francis A."/>
            <person name="van der Lelie D."/>
            <person name="Woyke T."/>
        </authorList>
    </citation>
    <scope>NUCLEOTIDE SEQUENCE [LARGE SCALE GENOMIC DNA]</scope>
    <source>
        <strain evidence="9 10">BC1</strain>
    </source>
</reference>
<evidence type="ECO:0000259" key="8">
    <source>
        <dbReference type="Pfam" id="PF02687"/>
    </source>
</evidence>
<keyword evidence="3" id="KW-1003">Cell membrane</keyword>
<dbReference type="EMBL" id="CP003261">
    <property type="protein sequence ID" value="AGK99477.1"/>
    <property type="molecule type" value="Genomic_DNA"/>
</dbReference>
<sequence length="832" mass="91542">MSIILKFVLKNIKEKKLRTFLIVISIMASTALFFAANGIASTLKETQINIARSVFGSAEIMITAGQESPSPYFLANKAELYRNSLDYVVGEMNVNAQYSYNNDEIVPMSLTGVDYDDLTLMNPLQIIDSSSIKPFQGNKIIISKKSADKYNIKIGDRIKLNIKNSNDTFTVSGIVQSEGIFKTEDKTMFGVIPKSTAEQLNDARGMVSTIYLKTKDTSDTDDLIKQLSNSYKNYNVQPTIDMKQINENTNATSTTFLAMLIIVLTMSVFIIYTVFKVIIIERLPIIGTFRSIGATKFMTDFVLIAESIIYGIIGGLTGILVGIGIVKLAAMGLSSQAGGITVTINYNTSQILMAFGFAVAVSIFSAIIPIVRVSRLSVKDVVLNTVDTTQRKKLWKFILAVVLILLAVALPRLSIKGGTTITLDLVGMVLGTIGIVMIVPYFTDLFVIVLEKVYALIFRNEGILAAKNLRNNKNILNNISLLTIGISALFMLNVVSFSLGQELVKAYEISKCDISVFSSGGELNGDVLSRVRSNEGVAEAAGMYSAFSTKVEGTNNSIMSIYGYNPKYFNDFMDVNFLQNQNDILGNLYDNREIAITESLRQSLNVNVGDVITLKTANGDRDYRVSGTFSTLMNNGSMAIVSEKYLQQDFKLSQYAIIFVTTNESPDKVAAVINKEFKGKQLQISTWKSMEEQNAKQINQMLMIIKIFPVVSLIIGAFGVLNNFIISFIERKRQLAVFASVGMSKLQTIKMLFVEALSAGIIGAIMGVLGGLVSTYIMPYVLKSANFPMPVHYEPQIFITCLILGMVITLISSIVPALKSSKLNIIEAIKYE</sequence>
<dbReference type="GO" id="GO:0044874">
    <property type="term" value="P:lipoprotein localization to outer membrane"/>
    <property type="evidence" value="ECO:0007669"/>
    <property type="project" value="TreeGrafter"/>
</dbReference>
<feature type="transmembrane region" description="Helical" evidence="7">
    <location>
        <begin position="425"/>
        <end position="450"/>
    </location>
</feature>
<evidence type="ECO:0000256" key="5">
    <source>
        <dbReference type="ARBA" id="ARBA00022989"/>
    </source>
</evidence>
<dbReference type="OrthoDB" id="1711021at2"/>
<comment type="subcellular location">
    <subcellularLocation>
        <location evidence="1">Cell membrane</location>
        <topology evidence="1">Multi-pass membrane protein</topology>
    </subcellularLocation>
</comment>
<dbReference type="InterPro" id="IPR003838">
    <property type="entry name" value="ABC3_permease_C"/>
</dbReference>
<evidence type="ECO:0000313" key="9">
    <source>
        <dbReference type="EMBL" id="AGK99477.1"/>
    </source>
</evidence>
<keyword evidence="10" id="KW-1185">Reference proteome</keyword>
<feature type="transmembrane region" description="Helical" evidence="7">
    <location>
        <begin position="701"/>
        <end position="725"/>
    </location>
</feature>
<feature type="transmembrane region" description="Helical" evidence="7">
    <location>
        <begin position="394"/>
        <end position="413"/>
    </location>
</feature>
<feature type="domain" description="ABC3 transporter permease C-terminal" evidence="8">
    <location>
        <begin position="258"/>
        <end position="377"/>
    </location>
</feature>
<feature type="transmembrane region" description="Helical" evidence="7">
    <location>
        <begin position="752"/>
        <end position="777"/>
    </location>
</feature>
<keyword evidence="6 7" id="KW-0472">Membrane</keyword>
<keyword evidence="9" id="KW-0449">Lipoprotein</keyword>
<dbReference type="InterPro" id="IPR051447">
    <property type="entry name" value="Lipoprotein-release_system"/>
</dbReference>
<feature type="transmembrane region" description="Helical" evidence="7">
    <location>
        <begin position="479"/>
        <end position="499"/>
    </location>
</feature>
<proteinExistence type="inferred from homology"/>
<dbReference type="PANTHER" id="PTHR30489:SF0">
    <property type="entry name" value="LIPOPROTEIN-RELEASING SYSTEM TRANSMEMBRANE PROTEIN LOLE"/>
    <property type="match status" value="1"/>
</dbReference>
<feature type="transmembrane region" description="Helical" evidence="7">
    <location>
        <begin position="301"/>
        <end position="330"/>
    </location>
</feature>
<dbReference type="HOGENOM" id="CLU_017916_0_0_9"/>
<feature type="transmembrane region" description="Helical" evidence="7">
    <location>
        <begin position="20"/>
        <end position="40"/>
    </location>
</feature>
<dbReference type="eggNOG" id="COG0577">
    <property type="taxonomic scope" value="Bacteria"/>
</dbReference>
<evidence type="ECO:0000256" key="1">
    <source>
        <dbReference type="ARBA" id="ARBA00004651"/>
    </source>
</evidence>
<evidence type="ECO:0000313" key="10">
    <source>
        <dbReference type="Proteomes" id="UP000013523"/>
    </source>
</evidence>
<feature type="transmembrane region" description="Helical" evidence="7">
    <location>
        <begin position="350"/>
        <end position="373"/>
    </location>
</feature>
<feature type="transmembrane region" description="Helical" evidence="7">
    <location>
        <begin position="256"/>
        <end position="280"/>
    </location>
</feature>
<protein>
    <submittedName>
        <fullName evidence="9">ABC-type transport system, involved in lipoprotein release, permease component</fullName>
    </submittedName>
</protein>
<keyword evidence="5 7" id="KW-1133">Transmembrane helix</keyword>
<dbReference type="PATRIC" id="fig|86416.3.peg.4787"/>